<dbReference type="Pfam" id="PF13639">
    <property type="entry name" value="zf-RING_2"/>
    <property type="match status" value="1"/>
</dbReference>
<dbReference type="InterPro" id="IPR001841">
    <property type="entry name" value="Znf_RING"/>
</dbReference>
<dbReference type="FunFam" id="3.30.40.10:FF:000391">
    <property type="entry name" value="E3 ubiquitin protein ligase RIE1"/>
    <property type="match status" value="1"/>
</dbReference>
<evidence type="ECO:0000256" key="13">
    <source>
        <dbReference type="SAM" id="MobiDB-lite"/>
    </source>
</evidence>
<keyword evidence="5 14" id="KW-0812">Transmembrane</keyword>
<proteinExistence type="predicted"/>
<feature type="domain" description="RING-type" evidence="15">
    <location>
        <begin position="490"/>
        <end position="531"/>
    </location>
</feature>
<comment type="caution">
    <text evidence="16">The sequence shown here is derived from an EMBL/GenBank/DDBJ whole genome shotgun (WGS) entry which is preliminary data.</text>
</comment>
<evidence type="ECO:0000313" key="17">
    <source>
        <dbReference type="Proteomes" id="UP000604825"/>
    </source>
</evidence>
<dbReference type="GO" id="GO:0008270">
    <property type="term" value="F:zinc ion binding"/>
    <property type="evidence" value="ECO:0007669"/>
    <property type="project" value="UniProtKB-KW"/>
</dbReference>
<dbReference type="GO" id="GO:0006511">
    <property type="term" value="P:ubiquitin-dependent protein catabolic process"/>
    <property type="evidence" value="ECO:0007669"/>
    <property type="project" value="TreeGrafter"/>
</dbReference>
<evidence type="ECO:0000313" key="16">
    <source>
        <dbReference type="EMBL" id="CAD6249583.1"/>
    </source>
</evidence>
<feature type="transmembrane region" description="Helical" evidence="14">
    <location>
        <begin position="359"/>
        <end position="376"/>
    </location>
</feature>
<comment type="catalytic activity">
    <reaction evidence="1">
        <text>S-ubiquitinyl-[E2 ubiquitin-conjugating enzyme]-L-cysteine + [acceptor protein]-L-lysine = [E2 ubiquitin-conjugating enzyme]-L-cysteine + N(6)-ubiquitinyl-[acceptor protein]-L-lysine.</text>
        <dbReference type="EC" id="2.3.2.27"/>
    </reaction>
</comment>
<dbReference type="SMART" id="SM00184">
    <property type="entry name" value="RING"/>
    <property type="match status" value="1"/>
</dbReference>
<keyword evidence="6" id="KW-0479">Metal-binding</keyword>
<feature type="region of interest" description="Disordered" evidence="13">
    <location>
        <begin position="89"/>
        <end position="113"/>
    </location>
</feature>
<evidence type="ECO:0000256" key="3">
    <source>
        <dbReference type="ARBA" id="ARBA00012483"/>
    </source>
</evidence>
<keyword evidence="11 14" id="KW-0472">Membrane</keyword>
<evidence type="ECO:0000256" key="7">
    <source>
        <dbReference type="ARBA" id="ARBA00022771"/>
    </source>
</evidence>
<keyword evidence="4" id="KW-0808">Transferase</keyword>
<feature type="region of interest" description="Disordered" evidence="13">
    <location>
        <begin position="177"/>
        <end position="218"/>
    </location>
</feature>
<evidence type="ECO:0000259" key="15">
    <source>
        <dbReference type="PROSITE" id="PS50089"/>
    </source>
</evidence>
<dbReference type="PANTHER" id="PTHR45977:SF11">
    <property type="entry name" value="E3 UBIQUITIN PROTEIN LIGASE RIE1"/>
    <property type="match status" value="1"/>
</dbReference>
<keyword evidence="17" id="KW-1185">Reference proteome</keyword>
<dbReference type="InterPro" id="IPR013083">
    <property type="entry name" value="Znf_RING/FYVE/PHD"/>
</dbReference>
<dbReference type="SUPFAM" id="SSF57850">
    <property type="entry name" value="RING/U-box"/>
    <property type="match status" value="1"/>
</dbReference>
<keyword evidence="7 12" id="KW-0863">Zinc-finger</keyword>
<dbReference type="GO" id="GO:0061630">
    <property type="term" value="F:ubiquitin protein ligase activity"/>
    <property type="evidence" value="ECO:0007669"/>
    <property type="project" value="UniProtKB-EC"/>
</dbReference>
<feature type="transmembrane region" description="Helical" evidence="14">
    <location>
        <begin position="290"/>
        <end position="310"/>
    </location>
</feature>
<evidence type="ECO:0000256" key="8">
    <source>
        <dbReference type="ARBA" id="ARBA00022786"/>
    </source>
</evidence>
<dbReference type="AlphaFoldDB" id="A0A811PUN0"/>
<dbReference type="GO" id="GO:0016020">
    <property type="term" value="C:membrane"/>
    <property type="evidence" value="ECO:0007669"/>
    <property type="project" value="UniProtKB-SubCell"/>
</dbReference>
<dbReference type="GO" id="GO:0000325">
    <property type="term" value="C:plant-type vacuole"/>
    <property type="evidence" value="ECO:0007669"/>
    <property type="project" value="TreeGrafter"/>
</dbReference>
<evidence type="ECO:0000256" key="1">
    <source>
        <dbReference type="ARBA" id="ARBA00000900"/>
    </source>
</evidence>
<evidence type="ECO:0000256" key="6">
    <source>
        <dbReference type="ARBA" id="ARBA00022723"/>
    </source>
</evidence>
<evidence type="ECO:0000256" key="9">
    <source>
        <dbReference type="ARBA" id="ARBA00022833"/>
    </source>
</evidence>
<feature type="region of interest" description="Disordered" evidence="13">
    <location>
        <begin position="320"/>
        <end position="352"/>
    </location>
</feature>
<evidence type="ECO:0000256" key="2">
    <source>
        <dbReference type="ARBA" id="ARBA00004141"/>
    </source>
</evidence>
<evidence type="ECO:0000256" key="5">
    <source>
        <dbReference type="ARBA" id="ARBA00022692"/>
    </source>
</evidence>
<dbReference type="EMBL" id="CAJGYO010000008">
    <property type="protein sequence ID" value="CAD6249583.1"/>
    <property type="molecule type" value="Genomic_DNA"/>
</dbReference>
<feature type="transmembrane region" description="Helical" evidence="14">
    <location>
        <begin position="413"/>
        <end position="433"/>
    </location>
</feature>
<feature type="compositionally biased region" description="Pro residues" evidence="13">
    <location>
        <begin position="190"/>
        <end position="199"/>
    </location>
</feature>
<dbReference type="EC" id="2.3.2.27" evidence="3"/>
<dbReference type="Proteomes" id="UP000604825">
    <property type="component" value="Unassembled WGS sequence"/>
</dbReference>
<evidence type="ECO:0000256" key="10">
    <source>
        <dbReference type="ARBA" id="ARBA00022989"/>
    </source>
</evidence>
<dbReference type="GO" id="GO:0016567">
    <property type="term" value="P:protein ubiquitination"/>
    <property type="evidence" value="ECO:0007669"/>
    <property type="project" value="TreeGrafter"/>
</dbReference>
<reference evidence="16" key="1">
    <citation type="submission" date="2020-10" db="EMBL/GenBank/DDBJ databases">
        <authorList>
            <person name="Han B."/>
            <person name="Lu T."/>
            <person name="Zhao Q."/>
            <person name="Huang X."/>
            <person name="Zhao Y."/>
        </authorList>
    </citation>
    <scope>NUCLEOTIDE SEQUENCE</scope>
</reference>
<evidence type="ECO:0000256" key="12">
    <source>
        <dbReference type="PROSITE-ProRule" id="PRU00175"/>
    </source>
</evidence>
<name>A0A811PUN0_9POAL</name>
<feature type="region of interest" description="Disordered" evidence="13">
    <location>
        <begin position="38"/>
        <end position="62"/>
    </location>
</feature>
<protein>
    <recommendedName>
        <fullName evidence="3">RING-type E3 ubiquitin transferase</fullName>
        <ecNumber evidence="3">2.3.2.27</ecNumber>
    </recommendedName>
</protein>
<dbReference type="PROSITE" id="PS50089">
    <property type="entry name" value="ZF_RING_2"/>
    <property type="match status" value="1"/>
</dbReference>
<dbReference type="CDD" id="cd16454">
    <property type="entry name" value="RING-H2_PA-TM-RING"/>
    <property type="match status" value="1"/>
</dbReference>
<evidence type="ECO:0000256" key="11">
    <source>
        <dbReference type="ARBA" id="ARBA00023136"/>
    </source>
</evidence>
<sequence length="541" mass="58455">MDPPPAKAEAAAARSTLLDVQEVEWITRELERLLAKEQSGDGVGDAGAAGRHRRKRARLSPAPAAHKGGFLADLLGRHAVSICSGDTVDHSTAAAADRGRRRGGRGGFREVEKVQPNRGMLRRHRPVQLVEPGPKQPEAKPWNWKRREARPVGVELAAEGTPDPERETELGVVTQMEAAATSPSPEQPLLRPPSPPPNPRADASSGNPASPSPSAARPSRLAALIGRAAGRRGPSMLVRETAALQLQRRRADWAHSRPVVALDIAWNVAFAAAAAAVLASSAEESPVKPLRLWLVGYAAQCLVHVGLVCADTRRETRRARGSASDVESAGAGTDSSDADSEDDERAEGRSSRTSRCETMNTLISFLWWIIGFYWLVSGGEVLEYGAPRLYWLTIVFLAFDVFFSVFCVAVACFIGIALCCCLPCVIAILYALADQEGASDADISVLPRYRYSDPSEDGEKGSDEGLMIPILNNSGMSTSERIILREDAECCVCLSSYEDGAELSALPCNHHFHWTCITKWLRMNATCPLCKYNILKGSDSA</sequence>
<feature type="transmembrane region" description="Helical" evidence="14">
    <location>
        <begin position="388"/>
        <end position="406"/>
    </location>
</feature>
<gene>
    <name evidence="16" type="ORF">NCGR_LOCUS33399</name>
</gene>
<organism evidence="16 17">
    <name type="scientific">Miscanthus lutarioriparius</name>
    <dbReference type="NCBI Taxonomy" id="422564"/>
    <lineage>
        <taxon>Eukaryota</taxon>
        <taxon>Viridiplantae</taxon>
        <taxon>Streptophyta</taxon>
        <taxon>Embryophyta</taxon>
        <taxon>Tracheophyta</taxon>
        <taxon>Spermatophyta</taxon>
        <taxon>Magnoliopsida</taxon>
        <taxon>Liliopsida</taxon>
        <taxon>Poales</taxon>
        <taxon>Poaceae</taxon>
        <taxon>PACMAD clade</taxon>
        <taxon>Panicoideae</taxon>
        <taxon>Andropogonodae</taxon>
        <taxon>Andropogoneae</taxon>
        <taxon>Saccharinae</taxon>
        <taxon>Miscanthus</taxon>
    </lineage>
</organism>
<dbReference type="OrthoDB" id="8062037at2759"/>
<evidence type="ECO:0000256" key="14">
    <source>
        <dbReference type="SAM" id="Phobius"/>
    </source>
</evidence>
<keyword evidence="8" id="KW-0833">Ubl conjugation pathway</keyword>
<keyword evidence="10 14" id="KW-1133">Transmembrane helix</keyword>
<keyword evidence="9" id="KW-0862">Zinc</keyword>
<feature type="compositionally biased region" description="Low complexity" evidence="13">
    <location>
        <begin position="200"/>
        <end position="218"/>
    </location>
</feature>
<feature type="compositionally biased region" description="Acidic residues" evidence="13">
    <location>
        <begin position="336"/>
        <end position="345"/>
    </location>
</feature>
<dbReference type="PANTHER" id="PTHR45977">
    <property type="entry name" value="TARGET OF ERK KINASE MPK-1"/>
    <property type="match status" value="1"/>
</dbReference>
<evidence type="ECO:0000256" key="4">
    <source>
        <dbReference type="ARBA" id="ARBA00022679"/>
    </source>
</evidence>
<dbReference type="Gene3D" id="3.30.40.10">
    <property type="entry name" value="Zinc/RING finger domain, C3HC4 (zinc finger)"/>
    <property type="match status" value="1"/>
</dbReference>
<accession>A0A811PUN0</accession>
<feature type="transmembrane region" description="Helical" evidence="14">
    <location>
        <begin position="259"/>
        <end position="278"/>
    </location>
</feature>
<comment type="subcellular location">
    <subcellularLocation>
        <location evidence="2">Membrane</location>
        <topology evidence="2">Multi-pass membrane protein</topology>
    </subcellularLocation>
</comment>